<keyword evidence="4" id="KW-1133">Transmembrane helix</keyword>
<feature type="transmembrane region" description="Helical" evidence="4">
    <location>
        <begin position="12"/>
        <end position="30"/>
    </location>
</feature>
<keyword evidence="6" id="KW-1185">Reference proteome</keyword>
<sequence>MARRRRDANYNGLKLIAVTLFIGLLVIWVLRWDHARRVKFAHYEAFGIDLPVLYSIHGIDVSRYQKEIRWNMVKAMNVEGVRIEFAFMKATEGEGLTDRYFKYNWRQAKKQKITRGAYHFFLPGQDPIKQAKHFISRVKLEKGDLPPVLDAEQAGVLPVNVYRAKIRQWLQMVEAHYKVKPIIYTSAEFYKKYMGPEFDEYPLWVAHYYERKSPRINRTWTFWQHNDRGNVNGINAFVDFNVFNGDSATFQQLLLK</sequence>
<accession>A0ABU7RGP8</accession>
<evidence type="ECO:0000256" key="3">
    <source>
        <dbReference type="ARBA" id="ARBA00023295"/>
    </source>
</evidence>
<name>A0ABU7RGP8_9BACT</name>
<dbReference type="InterPro" id="IPR002053">
    <property type="entry name" value="Glyco_hydro_25"/>
</dbReference>
<dbReference type="InterPro" id="IPR018077">
    <property type="entry name" value="Glyco_hydro_fam25_subgr"/>
</dbReference>
<gene>
    <name evidence="5" type="ORF">V2H41_07845</name>
</gene>
<dbReference type="Proteomes" id="UP001357452">
    <property type="component" value="Unassembled WGS sequence"/>
</dbReference>
<evidence type="ECO:0000256" key="1">
    <source>
        <dbReference type="ARBA" id="ARBA00010646"/>
    </source>
</evidence>
<dbReference type="InterPro" id="IPR017853">
    <property type="entry name" value="GH"/>
</dbReference>
<dbReference type="RefSeq" id="WP_330974591.1">
    <property type="nucleotide sequence ID" value="NZ_JAZGLY010000004.1"/>
</dbReference>
<dbReference type="PANTHER" id="PTHR34135:SF2">
    <property type="entry name" value="LYSOZYME"/>
    <property type="match status" value="1"/>
</dbReference>
<comment type="similarity">
    <text evidence="1">Belongs to the glycosyl hydrolase 25 family.</text>
</comment>
<dbReference type="Gene3D" id="3.20.20.80">
    <property type="entry name" value="Glycosidases"/>
    <property type="match status" value="1"/>
</dbReference>
<dbReference type="Pfam" id="PF01183">
    <property type="entry name" value="Glyco_hydro_25"/>
    <property type="match status" value="1"/>
</dbReference>
<organism evidence="5 6">
    <name type="scientific">Niabella digestorum</name>
    <dbReference type="NCBI Taxonomy" id="3117701"/>
    <lineage>
        <taxon>Bacteria</taxon>
        <taxon>Pseudomonadati</taxon>
        <taxon>Bacteroidota</taxon>
        <taxon>Chitinophagia</taxon>
        <taxon>Chitinophagales</taxon>
        <taxon>Chitinophagaceae</taxon>
        <taxon>Niabella</taxon>
    </lineage>
</organism>
<dbReference type="EMBL" id="JAZGLY010000004">
    <property type="protein sequence ID" value="MEE6187181.1"/>
    <property type="molecule type" value="Genomic_DNA"/>
</dbReference>
<evidence type="ECO:0000256" key="4">
    <source>
        <dbReference type="SAM" id="Phobius"/>
    </source>
</evidence>
<dbReference type="PROSITE" id="PS51904">
    <property type="entry name" value="GLYCOSYL_HYDROL_F25_2"/>
    <property type="match status" value="1"/>
</dbReference>
<keyword evidence="2" id="KW-0378">Hydrolase</keyword>
<keyword evidence="4" id="KW-0812">Transmembrane</keyword>
<evidence type="ECO:0000313" key="6">
    <source>
        <dbReference type="Proteomes" id="UP001357452"/>
    </source>
</evidence>
<keyword evidence="3" id="KW-0326">Glycosidase</keyword>
<proteinExistence type="inferred from homology"/>
<protein>
    <submittedName>
        <fullName evidence="5">GH25 family lysozyme</fullName>
    </submittedName>
</protein>
<evidence type="ECO:0000313" key="5">
    <source>
        <dbReference type="EMBL" id="MEE6187181.1"/>
    </source>
</evidence>
<dbReference type="SUPFAM" id="SSF51445">
    <property type="entry name" value="(Trans)glycosidases"/>
    <property type="match status" value="1"/>
</dbReference>
<comment type="caution">
    <text evidence="5">The sequence shown here is derived from an EMBL/GenBank/DDBJ whole genome shotgun (WGS) entry which is preliminary data.</text>
</comment>
<dbReference type="PANTHER" id="PTHR34135">
    <property type="entry name" value="LYSOZYME"/>
    <property type="match status" value="1"/>
</dbReference>
<keyword evidence="4" id="KW-0472">Membrane</keyword>
<reference evidence="5 6" key="1">
    <citation type="submission" date="2024-01" db="EMBL/GenBank/DDBJ databases">
        <title>Niabella digestum sp. nov., isolated from waste digestion system.</title>
        <authorList>
            <person name="Zhang L."/>
        </authorList>
    </citation>
    <scope>NUCLEOTIDE SEQUENCE [LARGE SCALE GENOMIC DNA]</scope>
    <source>
        <strain evidence="5 6">A18</strain>
    </source>
</reference>
<dbReference type="SMART" id="SM00641">
    <property type="entry name" value="Glyco_25"/>
    <property type="match status" value="1"/>
</dbReference>
<evidence type="ECO:0000256" key="2">
    <source>
        <dbReference type="ARBA" id="ARBA00022801"/>
    </source>
</evidence>